<dbReference type="EMBL" id="JAAFGS010000004">
    <property type="protein sequence ID" value="NGZ76594.1"/>
    <property type="molecule type" value="Genomic_DNA"/>
</dbReference>
<name>A0ABX0F9A1_9BACL</name>
<dbReference type="CDD" id="cd06261">
    <property type="entry name" value="TM_PBP2"/>
    <property type="match status" value="1"/>
</dbReference>
<accession>A0ABX0F9A1</accession>
<evidence type="ECO:0000256" key="1">
    <source>
        <dbReference type="ARBA" id="ARBA00004651"/>
    </source>
</evidence>
<organism evidence="9 10">
    <name type="scientific">Saccharibacillus alkalitolerans</name>
    <dbReference type="NCBI Taxonomy" id="2705290"/>
    <lineage>
        <taxon>Bacteria</taxon>
        <taxon>Bacillati</taxon>
        <taxon>Bacillota</taxon>
        <taxon>Bacilli</taxon>
        <taxon>Bacillales</taxon>
        <taxon>Paenibacillaceae</taxon>
        <taxon>Saccharibacillus</taxon>
    </lineage>
</organism>
<dbReference type="InterPro" id="IPR035906">
    <property type="entry name" value="MetI-like_sf"/>
</dbReference>
<dbReference type="InterPro" id="IPR025966">
    <property type="entry name" value="OppC_N"/>
</dbReference>
<evidence type="ECO:0000256" key="2">
    <source>
        <dbReference type="ARBA" id="ARBA00022448"/>
    </source>
</evidence>
<feature type="transmembrane region" description="Helical" evidence="7">
    <location>
        <begin position="126"/>
        <end position="145"/>
    </location>
</feature>
<dbReference type="SUPFAM" id="SSF161098">
    <property type="entry name" value="MetI-like"/>
    <property type="match status" value="1"/>
</dbReference>
<comment type="subcellular location">
    <subcellularLocation>
        <location evidence="1 7">Cell membrane</location>
        <topology evidence="1 7">Multi-pass membrane protein</topology>
    </subcellularLocation>
</comment>
<evidence type="ECO:0000313" key="9">
    <source>
        <dbReference type="EMBL" id="NGZ76594.1"/>
    </source>
</evidence>
<evidence type="ECO:0000313" key="10">
    <source>
        <dbReference type="Proteomes" id="UP000800303"/>
    </source>
</evidence>
<evidence type="ECO:0000259" key="8">
    <source>
        <dbReference type="PROSITE" id="PS50928"/>
    </source>
</evidence>
<feature type="domain" description="ABC transmembrane type-1" evidence="8">
    <location>
        <begin position="87"/>
        <end position="285"/>
    </location>
</feature>
<dbReference type="Proteomes" id="UP000800303">
    <property type="component" value="Unassembled WGS sequence"/>
</dbReference>
<gene>
    <name evidence="9" type="ORF">GYN08_14795</name>
</gene>
<dbReference type="RefSeq" id="WP_166275653.1">
    <property type="nucleotide sequence ID" value="NZ_JAAFGS010000004.1"/>
</dbReference>
<evidence type="ECO:0000256" key="5">
    <source>
        <dbReference type="ARBA" id="ARBA00022989"/>
    </source>
</evidence>
<keyword evidence="4 7" id="KW-0812">Transmembrane</keyword>
<feature type="transmembrane region" description="Helical" evidence="7">
    <location>
        <begin position="89"/>
        <end position="114"/>
    </location>
</feature>
<keyword evidence="3" id="KW-1003">Cell membrane</keyword>
<dbReference type="PANTHER" id="PTHR43386">
    <property type="entry name" value="OLIGOPEPTIDE TRANSPORT SYSTEM PERMEASE PROTEIN APPC"/>
    <property type="match status" value="1"/>
</dbReference>
<keyword evidence="5 7" id="KW-1133">Transmembrane helix</keyword>
<dbReference type="Pfam" id="PF12911">
    <property type="entry name" value="OppC_N"/>
    <property type="match status" value="1"/>
</dbReference>
<feature type="transmembrane region" description="Helical" evidence="7">
    <location>
        <begin position="265"/>
        <end position="285"/>
    </location>
</feature>
<dbReference type="Pfam" id="PF00528">
    <property type="entry name" value="BPD_transp_1"/>
    <property type="match status" value="1"/>
</dbReference>
<dbReference type="NCBIfam" id="NF045476">
    <property type="entry name" value="Opp4C"/>
    <property type="match status" value="1"/>
</dbReference>
<dbReference type="Gene3D" id="1.10.3720.10">
    <property type="entry name" value="MetI-like"/>
    <property type="match status" value="1"/>
</dbReference>
<evidence type="ECO:0000256" key="4">
    <source>
        <dbReference type="ARBA" id="ARBA00022692"/>
    </source>
</evidence>
<keyword evidence="10" id="KW-1185">Reference proteome</keyword>
<dbReference type="InterPro" id="IPR050366">
    <property type="entry name" value="BP-dependent_transpt_permease"/>
</dbReference>
<evidence type="ECO:0000256" key="7">
    <source>
        <dbReference type="RuleBase" id="RU363032"/>
    </source>
</evidence>
<feature type="transmembrane region" description="Helical" evidence="7">
    <location>
        <begin position="157"/>
        <end position="176"/>
    </location>
</feature>
<dbReference type="PANTHER" id="PTHR43386:SF1">
    <property type="entry name" value="D,D-DIPEPTIDE TRANSPORT SYSTEM PERMEASE PROTEIN DDPC-RELATED"/>
    <property type="match status" value="1"/>
</dbReference>
<dbReference type="InterPro" id="IPR053523">
    <property type="entry name" value="Oligopeptide_permease_AppC"/>
</dbReference>
<feature type="transmembrane region" description="Helical" evidence="7">
    <location>
        <begin position="207"/>
        <end position="228"/>
    </location>
</feature>
<comment type="similarity">
    <text evidence="7">Belongs to the binding-protein-dependent transport system permease family.</text>
</comment>
<evidence type="ECO:0000256" key="3">
    <source>
        <dbReference type="ARBA" id="ARBA00022475"/>
    </source>
</evidence>
<keyword evidence="6 7" id="KW-0472">Membrane</keyword>
<feature type="transmembrane region" description="Helical" evidence="7">
    <location>
        <begin position="26"/>
        <end position="47"/>
    </location>
</feature>
<proteinExistence type="inferred from homology"/>
<protein>
    <submittedName>
        <fullName evidence="9">ABC transporter permease</fullName>
    </submittedName>
</protein>
<dbReference type="InterPro" id="IPR000515">
    <property type="entry name" value="MetI-like"/>
</dbReference>
<keyword evidence="2 7" id="KW-0813">Transport</keyword>
<reference evidence="9 10" key="1">
    <citation type="submission" date="2020-01" db="EMBL/GenBank/DDBJ databases">
        <title>Polyphasic characterisation and genomic insights into a novel alkali tolerant bacterium VR-M41.</title>
        <authorList>
            <person name="Vemuluri V.R."/>
        </authorList>
    </citation>
    <scope>NUCLEOTIDE SEQUENCE [LARGE SCALE GENOMIC DNA]</scope>
    <source>
        <strain evidence="9 10">VR-M41</strain>
    </source>
</reference>
<sequence>MQEQLKIVKAESPWKIAIRRFARNRLAVIGLVILVIMSLICVFGPLFSPYTINETDVSNKNQAPNADYWLGTDKLGRDILLRVMLAGRISLTVGLVATAISVAIGATLGAVAGFYRKYADTIIMRIADIFLALPTLPILITLGAILSDLKVEPGKRIYFLMLIIGLLGWVSLARLVRSQILTLREQEFMQATEALGLRDNRKIFRHLMPNTIPIIIVSATLGVAGAIITESTLSFLGLGVVPPTPSWGNMITAANNLIDFRKRPWLWIPPGLCILITVTAINLIGDGLRDALDPKMKNR</sequence>
<evidence type="ECO:0000256" key="6">
    <source>
        <dbReference type="ARBA" id="ARBA00023136"/>
    </source>
</evidence>
<dbReference type="PROSITE" id="PS50928">
    <property type="entry name" value="ABC_TM1"/>
    <property type="match status" value="1"/>
</dbReference>
<comment type="caution">
    <text evidence="9">The sequence shown here is derived from an EMBL/GenBank/DDBJ whole genome shotgun (WGS) entry which is preliminary data.</text>
</comment>